<dbReference type="Pfam" id="PF12698">
    <property type="entry name" value="ABC2_membrane_3"/>
    <property type="match status" value="1"/>
</dbReference>
<name>A0A3B1C7M0_9ZZZZ</name>
<proteinExistence type="predicted"/>
<accession>A0A3B1C7M0</accession>
<gene>
    <name evidence="7" type="ORF">MNBD_IGNAVI01-1255</name>
</gene>
<dbReference type="AlphaFoldDB" id="A0A3B1C7M0"/>
<evidence type="ECO:0000256" key="5">
    <source>
        <dbReference type="SAM" id="Phobius"/>
    </source>
</evidence>
<dbReference type="InterPro" id="IPR013525">
    <property type="entry name" value="ABC2_TM"/>
</dbReference>
<evidence type="ECO:0000256" key="3">
    <source>
        <dbReference type="ARBA" id="ARBA00022989"/>
    </source>
</evidence>
<feature type="domain" description="ABC-2 type transporter transmembrane" evidence="6">
    <location>
        <begin position="21"/>
        <end position="393"/>
    </location>
</feature>
<keyword evidence="3 5" id="KW-1133">Transmembrane helix</keyword>
<dbReference type="GO" id="GO:0016020">
    <property type="term" value="C:membrane"/>
    <property type="evidence" value="ECO:0007669"/>
    <property type="project" value="UniProtKB-SubCell"/>
</dbReference>
<feature type="transmembrane region" description="Helical" evidence="5">
    <location>
        <begin position="320"/>
        <end position="339"/>
    </location>
</feature>
<feature type="transmembrane region" description="Helical" evidence="5">
    <location>
        <begin position="372"/>
        <end position="393"/>
    </location>
</feature>
<comment type="subcellular location">
    <subcellularLocation>
        <location evidence="1">Membrane</location>
        <topology evidence="1">Multi-pass membrane protein</topology>
    </subcellularLocation>
</comment>
<dbReference type="PANTHER" id="PTHR43471:SF3">
    <property type="entry name" value="ABC TRANSPORTER PERMEASE PROTEIN NATB"/>
    <property type="match status" value="1"/>
</dbReference>
<dbReference type="Gene3D" id="3.40.190.10">
    <property type="entry name" value="Periplasmic binding protein-like II"/>
    <property type="match status" value="1"/>
</dbReference>
<evidence type="ECO:0000259" key="6">
    <source>
        <dbReference type="Pfam" id="PF12698"/>
    </source>
</evidence>
<dbReference type="PANTHER" id="PTHR43471">
    <property type="entry name" value="ABC TRANSPORTER PERMEASE"/>
    <property type="match status" value="1"/>
</dbReference>
<sequence length="421" mass="47564">MFNYRVIALIKRELHEKLLSKAFVIMTLLLPVFMFGIVGVQTFIMSFKSEGKKIEIITYSDTLGAKLQNIILDEPFVKSGEIVPTIKTLSGNDFQKYLSEKQTDLLDQKLDGIVFIPRSALKDKNIKYYSKTPKNFNLLEKIDRPINKVLVEQYFSSKDIPMEELAYARKSVDVKSFKISEGEDIKEEGYGGLILSYLFSFLLYLSLIMMGSMVMQAVIQEKSNRIVEVLLSSVTSKELMTGKILGAAITGVVQMAIWLSPVILIASTTWFMLPKEVMIDVTFLQISYLLFNFFLGLLIFVGLFAMVGSIFENPQDAQSGMWPILMLVMIPFFISMSMIENPDNPIANIASMAPFSAVIVMPAKMALVDVPLWQVILSTLVNIATVFAIFPIAGKIFRVGIMMTGKKPKWSEVVKWLKYKY</sequence>
<keyword evidence="2 5" id="KW-0812">Transmembrane</keyword>
<feature type="transmembrane region" description="Helical" evidence="5">
    <location>
        <begin position="194"/>
        <end position="219"/>
    </location>
</feature>
<evidence type="ECO:0000256" key="2">
    <source>
        <dbReference type="ARBA" id="ARBA00022692"/>
    </source>
</evidence>
<dbReference type="GO" id="GO:0140359">
    <property type="term" value="F:ABC-type transporter activity"/>
    <property type="evidence" value="ECO:0007669"/>
    <property type="project" value="InterPro"/>
</dbReference>
<evidence type="ECO:0000313" key="7">
    <source>
        <dbReference type="EMBL" id="VAX26526.1"/>
    </source>
</evidence>
<feature type="transmembrane region" description="Helical" evidence="5">
    <location>
        <begin position="239"/>
        <end position="265"/>
    </location>
</feature>
<protein>
    <submittedName>
        <fullName evidence="7">ABC transporter, permease protein</fullName>
    </submittedName>
</protein>
<dbReference type="EMBL" id="UOGD01000345">
    <property type="protein sequence ID" value="VAX26526.1"/>
    <property type="molecule type" value="Genomic_DNA"/>
</dbReference>
<feature type="transmembrane region" description="Helical" evidence="5">
    <location>
        <begin position="346"/>
        <end position="366"/>
    </location>
</feature>
<organism evidence="7">
    <name type="scientific">hydrothermal vent metagenome</name>
    <dbReference type="NCBI Taxonomy" id="652676"/>
    <lineage>
        <taxon>unclassified sequences</taxon>
        <taxon>metagenomes</taxon>
        <taxon>ecological metagenomes</taxon>
    </lineage>
</organism>
<dbReference type="SUPFAM" id="SSF53850">
    <property type="entry name" value="Periplasmic binding protein-like II"/>
    <property type="match status" value="1"/>
</dbReference>
<evidence type="ECO:0000256" key="4">
    <source>
        <dbReference type="ARBA" id="ARBA00023136"/>
    </source>
</evidence>
<reference evidence="7" key="1">
    <citation type="submission" date="2018-06" db="EMBL/GenBank/DDBJ databases">
        <authorList>
            <person name="Zhirakovskaya E."/>
        </authorList>
    </citation>
    <scope>NUCLEOTIDE SEQUENCE</scope>
</reference>
<feature type="transmembrane region" description="Helical" evidence="5">
    <location>
        <begin position="286"/>
        <end position="308"/>
    </location>
</feature>
<feature type="transmembrane region" description="Helical" evidence="5">
    <location>
        <begin position="22"/>
        <end position="44"/>
    </location>
</feature>
<keyword evidence="4 5" id="KW-0472">Membrane</keyword>
<evidence type="ECO:0000256" key="1">
    <source>
        <dbReference type="ARBA" id="ARBA00004141"/>
    </source>
</evidence>